<dbReference type="InterPro" id="IPR002110">
    <property type="entry name" value="Ankyrin_rpt"/>
</dbReference>
<dbReference type="InterPro" id="IPR036770">
    <property type="entry name" value="Ankyrin_rpt-contain_sf"/>
</dbReference>
<dbReference type="EMBL" id="AMQM01000389">
    <property type="status" value="NOT_ANNOTATED_CDS"/>
    <property type="molecule type" value="Genomic_DNA"/>
</dbReference>
<dbReference type="PANTHER" id="PTHR24198:SF165">
    <property type="entry name" value="ANKYRIN REPEAT-CONTAINING PROTEIN-RELATED"/>
    <property type="match status" value="1"/>
</dbReference>
<gene>
    <name evidence="5" type="primary">20213294</name>
    <name evidence="4" type="ORF">HELRODRAFT_62048</name>
</gene>
<evidence type="ECO:0000313" key="5">
    <source>
        <dbReference type="EnsemblMetazoa" id="HelroP62048"/>
    </source>
</evidence>
<dbReference type="GO" id="GO:0007163">
    <property type="term" value="P:establishment or maintenance of cell polarity"/>
    <property type="evidence" value="ECO:0000318"/>
    <property type="project" value="GO_Central"/>
</dbReference>
<sequence length="187" mass="20869">MLLSSTIIKRIKEENIKDALFIAAKKGHLETIIEILTVDRSLVEATDDSANTPVLIAADNDRVDAVRLLIEQYSADITVKNNKLQTIYDLAMRQSTSEVLQLLMQHDKSDMIVENQDGEIPLQSAVKYGTISEVQALINTFYKSKKVNIDLKDELGQSALFMSAEKGNAEIFELLILNGANMTLRNN</sequence>
<dbReference type="Gene3D" id="1.25.40.20">
    <property type="entry name" value="Ankyrin repeat-containing domain"/>
    <property type="match status" value="2"/>
</dbReference>
<dbReference type="STRING" id="6412.T1FWU6"/>
<dbReference type="GO" id="GO:0030111">
    <property type="term" value="P:regulation of Wnt signaling pathway"/>
    <property type="evidence" value="ECO:0000318"/>
    <property type="project" value="GO_Central"/>
</dbReference>
<reference evidence="4 6" key="2">
    <citation type="journal article" date="2013" name="Nature">
        <title>Insights into bilaterian evolution from three spiralian genomes.</title>
        <authorList>
            <person name="Simakov O."/>
            <person name="Marletaz F."/>
            <person name="Cho S.J."/>
            <person name="Edsinger-Gonzales E."/>
            <person name="Havlak P."/>
            <person name="Hellsten U."/>
            <person name="Kuo D.H."/>
            <person name="Larsson T."/>
            <person name="Lv J."/>
            <person name="Arendt D."/>
            <person name="Savage R."/>
            <person name="Osoegawa K."/>
            <person name="de Jong P."/>
            <person name="Grimwood J."/>
            <person name="Chapman J.A."/>
            <person name="Shapiro H."/>
            <person name="Aerts A."/>
            <person name="Otillar R.P."/>
            <person name="Terry A.Y."/>
            <person name="Boore J.L."/>
            <person name="Grigoriev I.V."/>
            <person name="Lindberg D.R."/>
            <person name="Seaver E.C."/>
            <person name="Weisblat D.A."/>
            <person name="Putnam N.H."/>
            <person name="Rokhsar D.S."/>
        </authorList>
    </citation>
    <scope>NUCLEOTIDE SEQUENCE</scope>
</reference>
<dbReference type="AlphaFoldDB" id="T1FWU6"/>
<dbReference type="RefSeq" id="XP_009009934.1">
    <property type="nucleotide sequence ID" value="XM_009011686.1"/>
</dbReference>
<dbReference type="Proteomes" id="UP000015101">
    <property type="component" value="Unassembled WGS sequence"/>
</dbReference>
<evidence type="ECO:0000256" key="2">
    <source>
        <dbReference type="ARBA" id="ARBA00023043"/>
    </source>
</evidence>
<evidence type="ECO:0000313" key="6">
    <source>
        <dbReference type="Proteomes" id="UP000015101"/>
    </source>
</evidence>
<dbReference type="HOGENOM" id="CLU_1521526_0_0_1"/>
<accession>T1FWU6</accession>
<dbReference type="OrthoDB" id="6143579at2759"/>
<reference evidence="5" key="3">
    <citation type="submission" date="2015-06" db="UniProtKB">
        <authorList>
            <consortium name="EnsemblMetazoa"/>
        </authorList>
    </citation>
    <scope>IDENTIFICATION</scope>
</reference>
<keyword evidence="1" id="KW-0677">Repeat</keyword>
<dbReference type="SUPFAM" id="SSF48403">
    <property type="entry name" value="Ankyrin repeat"/>
    <property type="match status" value="1"/>
</dbReference>
<keyword evidence="2 3" id="KW-0040">ANK repeat</keyword>
<proteinExistence type="predicted"/>
<dbReference type="InParanoid" id="T1FWU6"/>
<dbReference type="EMBL" id="KB095811">
    <property type="protein sequence ID" value="ESO13214.1"/>
    <property type="molecule type" value="Genomic_DNA"/>
</dbReference>
<dbReference type="PROSITE" id="PS50297">
    <property type="entry name" value="ANK_REP_REGION"/>
    <property type="match status" value="1"/>
</dbReference>
<reference evidence="6" key="1">
    <citation type="submission" date="2012-12" db="EMBL/GenBank/DDBJ databases">
        <authorList>
            <person name="Hellsten U."/>
            <person name="Grimwood J."/>
            <person name="Chapman J.A."/>
            <person name="Shapiro H."/>
            <person name="Aerts A."/>
            <person name="Otillar R.P."/>
            <person name="Terry A.Y."/>
            <person name="Boore J.L."/>
            <person name="Simakov O."/>
            <person name="Marletaz F."/>
            <person name="Cho S.-J."/>
            <person name="Edsinger-Gonzales E."/>
            <person name="Havlak P."/>
            <person name="Kuo D.-H."/>
            <person name="Larsson T."/>
            <person name="Lv J."/>
            <person name="Arendt D."/>
            <person name="Savage R."/>
            <person name="Osoegawa K."/>
            <person name="de Jong P."/>
            <person name="Lindberg D.R."/>
            <person name="Seaver E.C."/>
            <person name="Weisblat D.A."/>
            <person name="Putnam N.H."/>
            <person name="Grigoriev I.V."/>
            <person name="Rokhsar D.S."/>
        </authorList>
    </citation>
    <scope>NUCLEOTIDE SEQUENCE</scope>
</reference>
<dbReference type="KEGG" id="hro:HELRODRAFT_62048"/>
<dbReference type="Pfam" id="PF12796">
    <property type="entry name" value="Ank_2"/>
    <property type="match status" value="2"/>
</dbReference>
<name>T1FWU6_HELRO</name>
<keyword evidence="6" id="KW-1185">Reference proteome</keyword>
<organism evidence="5 6">
    <name type="scientific">Helobdella robusta</name>
    <name type="common">Californian leech</name>
    <dbReference type="NCBI Taxonomy" id="6412"/>
    <lineage>
        <taxon>Eukaryota</taxon>
        <taxon>Metazoa</taxon>
        <taxon>Spiralia</taxon>
        <taxon>Lophotrochozoa</taxon>
        <taxon>Annelida</taxon>
        <taxon>Clitellata</taxon>
        <taxon>Hirudinea</taxon>
        <taxon>Rhynchobdellida</taxon>
        <taxon>Glossiphoniidae</taxon>
        <taxon>Helobdella</taxon>
    </lineage>
</organism>
<dbReference type="CTD" id="20213294"/>
<dbReference type="GeneID" id="20213294"/>
<evidence type="ECO:0000256" key="1">
    <source>
        <dbReference type="ARBA" id="ARBA00022737"/>
    </source>
</evidence>
<evidence type="ECO:0000256" key="3">
    <source>
        <dbReference type="PROSITE-ProRule" id="PRU00023"/>
    </source>
</evidence>
<dbReference type="EnsemblMetazoa" id="HelroT62048">
    <property type="protein sequence ID" value="HelroP62048"/>
    <property type="gene ID" value="HelroG62048"/>
</dbReference>
<dbReference type="eggNOG" id="KOG0504">
    <property type="taxonomic scope" value="Eukaryota"/>
</dbReference>
<dbReference type="PANTHER" id="PTHR24198">
    <property type="entry name" value="ANKYRIN REPEAT AND PROTEIN KINASE DOMAIN-CONTAINING PROTEIN"/>
    <property type="match status" value="1"/>
</dbReference>
<feature type="repeat" description="ANK" evidence="3">
    <location>
        <begin position="155"/>
        <end position="187"/>
    </location>
</feature>
<dbReference type="PROSITE" id="PS50088">
    <property type="entry name" value="ANK_REPEAT"/>
    <property type="match status" value="1"/>
</dbReference>
<protein>
    <submittedName>
        <fullName evidence="4 5">Uncharacterized protein</fullName>
    </submittedName>
</protein>
<dbReference type="SMART" id="SM00248">
    <property type="entry name" value="ANK"/>
    <property type="match status" value="5"/>
</dbReference>
<evidence type="ECO:0000313" key="4">
    <source>
        <dbReference type="EMBL" id="ESO13214.1"/>
    </source>
</evidence>